<dbReference type="GO" id="GO:0016790">
    <property type="term" value="F:thiolester hydrolase activity"/>
    <property type="evidence" value="ECO:0007669"/>
    <property type="project" value="UniProtKB-ARBA"/>
</dbReference>
<dbReference type="STRING" id="96773.Tchl_2975"/>
<accession>A0A1H5VIS9</accession>
<keyword evidence="2" id="KW-1185">Reference proteome</keyword>
<protein>
    <submittedName>
        <fullName evidence="1">Hydroxybenzoyl CoA thioesterase</fullName>
    </submittedName>
</protein>
<dbReference type="KEGG" id="tcl:Tchl_2975"/>
<organism evidence="1 2">
    <name type="scientific">Thauera chlorobenzoica</name>
    <dbReference type="NCBI Taxonomy" id="96773"/>
    <lineage>
        <taxon>Bacteria</taxon>
        <taxon>Pseudomonadati</taxon>
        <taxon>Pseudomonadota</taxon>
        <taxon>Betaproteobacteria</taxon>
        <taxon>Rhodocyclales</taxon>
        <taxon>Zoogloeaceae</taxon>
        <taxon>Thauera</taxon>
    </lineage>
</organism>
<proteinExistence type="predicted"/>
<gene>
    <name evidence="1" type="ORF">Tchl_2975</name>
</gene>
<dbReference type="InterPro" id="IPR006683">
    <property type="entry name" value="Thioestr_dom"/>
</dbReference>
<evidence type="ECO:0000313" key="2">
    <source>
        <dbReference type="Proteomes" id="UP000185739"/>
    </source>
</evidence>
<dbReference type="Proteomes" id="UP000185739">
    <property type="component" value="Chromosome"/>
</dbReference>
<dbReference type="SUPFAM" id="SSF54637">
    <property type="entry name" value="Thioesterase/thiol ester dehydrase-isomerase"/>
    <property type="match status" value="1"/>
</dbReference>
<name>A0A1H5VIS9_9RHOO</name>
<reference evidence="1 2" key="1">
    <citation type="submission" date="2016-12" db="EMBL/GenBank/DDBJ databases">
        <title>Complete genome sequence of Thauera chlorobenzoica, a Betaproteobacterium degrading haloaromatics anaerobically to CO2 and halides.</title>
        <authorList>
            <person name="Goris T."/>
            <person name="Mergelsberg M."/>
            <person name="Boll M."/>
        </authorList>
    </citation>
    <scope>NUCLEOTIDE SEQUENCE [LARGE SCALE GENOMIC DNA]</scope>
    <source>
        <strain evidence="1 2">3CB1</strain>
    </source>
</reference>
<dbReference type="AlphaFoldDB" id="A0A1H5VIS9"/>
<dbReference type="EMBL" id="CP018839">
    <property type="protein sequence ID" value="APR05790.1"/>
    <property type="molecule type" value="Genomic_DNA"/>
</dbReference>
<dbReference type="InterPro" id="IPR029069">
    <property type="entry name" value="HotDog_dom_sf"/>
</dbReference>
<evidence type="ECO:0000313" key="1">
    <source>
        <dbReference type="EMBL" id="APR05790.1"/>
    </source>
</evidence>
<sequence>MHPNTAFEKNHLIRFHHCDPAGIVFYPEYLVIIDELIEDWFIEGMDMSFADLHMNERIGVPAARIEVDFIAPSKIGDILCLSLLVTRLGNKSFTLMVEGRVGEQVRMRAILVRVVAGLDGLHGITIPPALRNQLRRFLAADGVDLLETQQA</sequence>
<dbReference type="RefSeq" id="WP_075149100.1">
    <property type="nucleotide sequence ID" value="NZ_CP018839.1"/>
</dbReference>
<dbReference type="Pfam" id="PF03061">
    <property type="entry name" value="4HBT"/>
    <property type="match status" value="1"/>
</dbReference>
<dbReference type="Gene3D" id="3.10.129.10">
    <property type="entry name" value="Hotdog Thioesterase"/>
    <property type="match status" value="1"/>
</dbReference>
<dbReference type="CDD" id="cd00586">
    <property type="entry name" value="4HBT"/>
    <property type="match status" value="1"/>
</dbReference>